<accession>A0A4R5ACI9</accession>
<dbReference type="Proteomes" id="UP000294513">
    <property type="component" value="Unassembled WGS sequence"/>
</dbReference>
<dbReference type="Gene3D" id="1.10.1780.10">
    <property type="entry name" value="Clp, N-terminal domain"/>
    <property type="match status" value="2"/>
</dbReference>
<sequence>MFERFTQGARNAVTGAQAQGRALGHHHIGTEHLLLALLEGGDATAGTLGRHGLDAGDIRARIARLSGSPLDPEALRAIGIDLDAVREATEEAFGEGALDAPAGKPCRPPKGHIPFTPRAKKALEQSLRQAIRLKQKHIASGHVLLGVLHDKEFLAVRLVTEAGADLGALRADVTRQLTSEAA</sequence>
<keyword evidence="1" id="KW-0677">Repeat</keyword>
<dbReference type="EMBL" id="SMKU01000313">
    <property type="protein sequence ID" value="TDD69961.1"/>
    <property type="molecule type" value="Genomic_DNA"/>
</dbReference>
<keyword evidence="4" id="KW-1185">Reference proteome</keyword>
<dbReference type="AlphaFoldDB" id="A0A4R5ACI9"/>
<dbReference type="InterPro" id="IPR004176">
    <property type="entry name" value="Clp_R_N"/>
</dbReference>
<dbReference type="SUPFAM" id="SSF81923">
    <property type="entry name" value="Double Clp-N motif"/>
    <property type="match status" value="1"/>
</dbReference>
<gene>
    <name evidence="3" type="ORF">E1298_37090</name>
</gene>
<evidence type="ECO:0000313" key="4">
    <source>
        <dbReference type="Proteomes" id="UP000294513"/>
    </source>
</evidence>
<dbReference type="PROSITE" id="PS51903">
    <property type="entry name" value="CLP_R"/>
    <property type="match status" value="1"/>
</dbReference>
<name>A0A4R5ACI9_9ACTN</name>
<evidence type="ECO:0000313" key="3">
    <source>
        <dbReference type="EMBL" id="TDD69961.1"/>
    </source>
</evidence>
<feature type="domain" description="Clp R" evidence="2">
    <location>
        <begin position="2"/>
        <end position="180"/>
    </location>
</feature>
<dbReference type="RefSeq" id="WP_131901798.1">
    <property type="nucleotide sequence ID" value="NZ_SMKU01000313.1"/>
</dbReference>
<protein>
    <recommendedName>
        <fullName evidence="2">Clp R domain-containing protein</fullName>
    </recommendedName>
</protein>
<dbReference type="Pfam" id="PF02861">
    <property type="entry name" value="Clp_N"/>
    <property type="match status" value="2"/>
</dbReference>
<dbReference type="InterPro" id="IPR036628">
    <property type="entry name" value="Clp_N_dom_sf"/>
</dbReference>
<proteinExistence type="predicted"/>
<evidence type="ECO:0000256" key="1">
    <source>
        <dbReference type="PROSITE-ProRule" id="PRU01251"/>
    </source>
</evidence>
<reference evidence="3 4" key="1">
    <citation type="submission" date="2019-03" db="EMBL/GenBank/DDBJ databases">
        <title>Draft genome sequences of novel Actinobacteria.</title>
        <authorList>
            <person name="Sahin N."/>
            <person name="Ay H."/>
            <person name="Saygin H."/>
        </authorList>
    </citation>
    <scope>NUCLEOTIDE SEQUENCE [LARGE SCALE GENOMIC DNA]</scope>
    <source>
        <strain evidence="3 4">H3C3</strain>
    </source>
</reference>
<dbReference type="OrthoDB" id="3628183at2"/>
<comment type="caution">
    <text evidence="3">The sequence shown here is derived from an EMBL/GenBank/DDBJ whole genome shotgun (WGS) entry which is preliminary data.</text>
</comment>
<evidence type="ECO:0000259" key="2">
    <source>
        <dbReference type="PROSITE" id="PS51903"/>
    </source>
</evidence>
<organism evidence="3 4">
    <name type="scientific">Actinomadura rubrisoli</name>
    <dbReference type="NCBI Taxonomy" id="2530368"/>
    <lineage>
        <taxon>Bacteria</taxon>
        <taxon>Bacillati</taxon>
        <taxon>Actinomycetota</taxon>
        <taxon>Actinomycetes</taxon>
        <taxon>Streptosporangiales</taxon>
        <taxon>Thermomonosporaceae</taxon>
        <taxon>Actinomadura</taxon>
    </lineage>
</organism>